<feature type="domain" description="Diacylglycerol glucosyltransferase N-terminal" evidence="6">
    <location>
        <begin position="19"/>
        <end position="178"/>
    </location>
</feature>
<dbReference type="GO" id="GO:0016758">
    <property type="term" value="F:hexosyltransferase activity"/>
    <property type="evidence" value="ECO:0007669"/>
    <property type="project" value="InterPro"/>
</dbReference>
<evidence type="ECO:0000256" key="3">
    <source>
        <dbReference type="ARBA" id="ARBA00022676"/>
    </source>
</evidence>
<name>A0A645B025_9ZZZZ</name>
<keyword evidence="4 7" id="KW-0808">Transferase</keyword>
<dbReference type="EMBL" id="VSSQ01015123">
    <property type="protein sequence ID" value="MPM55124.1"/>
    <property type="molecule type" value="Genomic_DNA"/>
</dbReference>
<accession>A0A645B025</accession>
<dbReference type="PANTHER" id="PTHR43025:SF3">
    <property type="entry name" value="MONOGALACTOSYLDIACYLGLYCEROL SYNTHASE 1, CHLOROPLASTIC"/>
    <property type="match status" value="1"/>
</dbReference>
<protein>
    <submittedName>
        <fullName evidence="7">Processive diacylglycerol beta-glucosyltransferase</fullName>
        <ecNumber evidence="7">2.4.1.315</ecNumber>
    </submittedName>
</protein>
<dbReference type="Pfam" id="PF04101">
    <property type="entry name" value="Glyco_tran_28_C"/>
    <property type="match status" value="1"/>
</dbReference>
<keyword evidence="3 7" id="KW-0328">Glycosyltransferase</keyword>
<evidence type="ECO:0000259" key="5">
    <source>
        <dbReference type="Pfam" id="PF04101"/>
    </source>
</evidence>
<reference evidence="7" key="1">
    <citation type="submission" date="2019-08" db="EMBL/GenBank/DDBJ databases">
        <authorList>
            <person name="Kucharzyk K."/>
            <person name="Murdoch R.W."/>
            <person name="Higgins S."/>
            <person name="Loffler F."/>
        </authorList>
    </citation>
    <scope>NUCLEOTIDE SEQUENCE</scope>
</reference>
<evidence type="ECO:0000256" key="1">
    <source>
        <dbReference type="ARBA" id="ARBA00004370"/>
    </source>
</evidence>
<dbReference type="AlphaFoldDB" id="A0A645B025"/>
<evidence type="ECO:0000256" key="2">
    <source>
        <dbReference type="ARBA" id="ARBA00006962"/>
    </source>
</evidence>
<feature type="domain" description="Glycosyl transferase family 28 C-terminal" evidence="5">
    <location>
        <begin position="206"/>
        <end position="310"/>
    </location>
</feature>
<dbReference type="Pfam" id="PF06925">
    <property type="entry name" value="MGDG_synth"/>
    <property type="match status" value="1"/>
</dbReference>
<dbReference type="SUPFAM" id="SSF53756">
    <property type="entry name" value="UDP-Glycosyltransferase/glycogen phosphorylase"/>
    <property type="match status" value="1"/>
</dbReference>
<dbReference type="Gene3D" id="3.40.50.2000">
    <property type="entry name" value="Glycogen Phosphorylase B"/>
    <property type="match status" value="1"/>
</dbReference>
<organism evidence="7">
    <name type="scientific">bioreactor metagenome</name>
    <dbReference type="NCBI Taxonomy" id="1076179"/>
    <lineage>
        <taxon>unclassified sequences</taxon>
        <taxon>metagenomes</taxon>
        <taxon>ecological metagenomes</taxon>
    </lineage>
</organism>
<comment type="subcellular location">
    <subcellularLocation>
        <location evidence="1">Membrane</location>
    </subcellularLocation>
</comment>
<dbReference type="EC" id="2.4.1.315" evidence="7"/>
<evidence type="ECO:0000313" key="7">
    <source>
        <dbReference type="EMBL" id="MPM55124.1"/>
    </source>
</evidence>
<dbReference type="InterPro" id="IPR050519">
    <property type="entry name" value="Glycosyltransf_28_UgtP"/>
</dbReference>
<sequence>MSEIKRKILVLTDDMPWGHRSIARAIFNFLKKEMDSNKYIVELAEIKAETMSMNEFYTFAYRYVPGTNKIFHKISGLKVAQDILKEVAILNSKNLEEKISQIKPDLIVSTYFLHSHSLVWWKKKKGRNFKLWTVAADPWTINPISFVPEADLNIVYDQIGKKEAIRNGVDKDKVLITGWWTRSEMYQKFDYQKSREKLGFKDNRPVVFVGGGSLGTNSLYKLLPSLLIVKRKVGLIINTGTDKLAYKLVEQFTKILKTVKKDKQIQIKHLGWIDNMAEILAAVDIVFGKAGPNFLFDCVACKKPFVAMTHIGGQEDGNIDLIKKKHLGWIKERNGEISDFLIEYLEKPEYFEKKFKKEIIKEGDLNKKSLPLILKRIKDEFK</sequence>
<comment type="similarity">
    <text evidence="2">Belongs to the glycosyltransferase 28 family.</text>
</comment>
<dbReference type="GO" id="GO:0016020">
    <property type="term" value="C:membrane"/>
    <property type="evidence" value="ECO:0007669"/>
    <property type="project" value="UniProtKB-SubCell"/>
</dbReference>
<dbReference type="InterPro" id="IPR009695">
    <property type="entry name" value="Diacylglyc_glucosyltr_N"/>
</dbReference>
<dbReference type="InterPro" id="IPR007235">
    <property type="entry name" value="Glyco_trans_28_C"/>
</dbReference>
<gene>
    <name evidence="7" type="primary">ugtP_19</name>
    <name evidence="7" type="ORF">SDC9_101912</name>
</gene>
<evidence type="ECO:0000256" key="4">
    <source>
        <dbReference type="ARBA" id="ARBA00022679"/>
    </source>
</evidence>
<proteinExistence type="inferred from homology"/>
<dbReference type="GO" id="GO:0009247">
    <property type="term" value="P:glycolipid biosynthetic process"/>
    <property type="evidence" value="ECO:0007669"/>
    <property type="project" value="InterPro"/>
</dbReference>
<evidence type="ECO:0000259" key="6">
    <source>
        <dbReference type="Pfam" id="PF06925"/>
    </source>
</evidence>
<dbReference type="PANTHER" id="PTHR43025">
    <property type="entry name" value="MONOGALACTOSYLDIACYLGLYCEROL SYNTHASE"/>
    <property type="match status" value="1"/>
</dbReference>
<comment type="caution">
    <text evidence="7">The sequence shown here is derived from an EMBL/GenBank/DDBJ whole genome shotgun (WGS) entry which is preliminary data.</text>
</comment>